<protein>
    <submittedName>
        <fullName evidence="1">Uncharacterized protein</fullName>
    </submittedName>
</protein>
<organism evidence="1">
    <name type="scientific">Gordonia sp. MP11Mi</name>
    <dbReference type="NCBI Taxonomy" id="3022769"/>
    <lineage>
        <taxon>Bacteria</taxon>
        <taxon>Bacillati</taxon>
        <taxon>Actinomycetota</taxon>
        <taxon>Actinomycetes</taxon>
        <taxon>Mycobacteriales</taxon>
        <taxon>Gordoniaceae</taxon>
        <taxon>Gordonia</taxon>
    </lineage>
</organism>
<evidence type="ECO:0000313" key="1">
    <source>
        <dbReference type="EMBL" id="WOC13705.1"/>
    </source>
</evidence>
<accession>A0AA97GWC6</accession>
<proteinExistence type="predicted"/>
<gene>
    <name evidence="1" type="ORF">MP11Mi_28120</name>
</gene>
<reference evidence="1" key="1">
    <citation type="submission" date="2023-06" db="EMBL/GenBank/DDBJ databases">
        <title>Gordonia sp. nov. and Pseudochrobactrum sp. nov., two species isolated from the burying beetle Nicrophorus vespilloides.</title>
        <authorList>
            <person name="Poehlein A."/>
            <person name="Guzman J."/>
            <person name="Daniel R."/>
            <person name="Vilcinskas A."/>
        </authorList>
    </citation>
    <scope>NUCLEOTIDE SEQUENCE</scope>
    <source>
        <strain evidence="1">MP11Mi</strain>
    </source>
</reference>
<name>A0AA97GWC6_9ACTN</name>
<dbReference type="AlphaFoldDB" id="A0AA97GWC6"/>
<dbReference type="EMBL" id="CP128986">
    <property type="protein sequence ID" value="WOC13705.1"/>
    <property type="molecule type" value="Genomic_DNA"/>
</dbReference>
<sequence length="121" mass="12421">MEDSDLVVVVRSDDDAVASSTVLDSVGFESASKVVLRHLIALPASAVESATASAALAGYVATDILADDPTVEPPLVPVALSRVQRVDARTVSQERSRVASLASRNGGVGLGWAVLAAPPDR</sequence>